<evidence type="ECO:0000313" key="3">
    <source>
        <dbReference type="Proteomes" id="UP000009173"/>
    </source>
</evidence>
<dbReference type="GO" id="GO:0006269">
    <property type="term" value="P:DNA replication, synthesis of primer"/>
    <property type="evidence" value="ECO:0007669"/>
    <property type="project" value="TreeGrafter"/>
</dbReference>
<dbReference type="SUPFAM" id="SSF56731">
    <property type="entry name" value="DNA primase core"/>
    <property type="match status" value="1"/>
</dbReference>
<dbReference type="AlphaFoldDB" id="A0A0H3AD50"/>
<accession>A0A0H3AD50</accession>
<proteinExistence type="predicted"/>
<dbReference type="InterPro" id="IPR050219">
    <property type="entry name" value="DnaG_primase"/>
</dbReference>
<dbReference type="EMBL" id="CP000527">
    <property type="protein sequence ID" value="ABM29788.1"/>
    <property type="molecule type" value="Genomic_DNA"/>
</dbReference>
<name>A0A0H3AD50_NITV4</name>
<dbReference type="Proteomes" id="UP000009173">
    <property type="component" value="Chromosome"/>
</dbReference>
<dbReference type="CDD" id="cd01029">
    <property type="entry name" value="TOPRIM_primases"/>
    <property type="match status" value="1"/>
</dbReference>
<sequence>MSRGVSPADVVQALLDDPVFRFEDAGKYLRKGQCPGCGKRTLYVLKDKPWVIRCERLNKCGHEVTAREALPDVFADFARRYPPTEENRQATADAYLALDRGFDLSKIQGWYEQAAWPVPGTTDYIPTVRFYLDEGRTRWWERLIDRTKKDGQKANFGGRKKDDGSLFSGDAWTPPGMALEDGDRCFIVEGIFHAIALHHAGYKAIAAFSCSHFPSTFIEANAKRRIRWVVALDSDKAGREWARKHHARLKQMGELASVCLLPDGKDWDDLWRAGRIDTRFITDRLYYGRLFMAETVQEKAYVYYRRHRRGLFLLDFENAIYSITLGKDFDKALGEAAVQWSEQELEAKRTGAVPATPPTGKPNDEAQNPMDAVLASPTGREIFAMHCSIDQVSNVLPRFLYMERDEIMDEQRYVFSVAYANGQPDDIISLEGTSITSPEAFHKAMLNRTRGGTFDGDAKQLKILRDRWLNSRMLTVTALPFVGYDNESGAWIGQQHAWHRGRRIPLNEHGYFNIGRRGIKSSLKGVTISTDGKFSPGWLKDYATAFHWQGMATLAFWLGSLFVQQIRAVHKTFPFLELTGEPGAGKSTILEFLWKCVGRDDYEGFDLLKATPAGRRRAFSQVSNLPVVIIESDRDNGEKDTKLKQFGFDEVKPFYNGRSTGTLGVAKRSNDVDETPFQASLLISQNAEVDGSEALLQRIVHCHADKKHHKPGTRDVARWFERQTSSDVGGFLGAALARERDILETYQTAFERIEARYSDSSLKNERIIKNHAQVAACGHALGVIFPTMTDHLKDGLTEYLLLRAKAREQRLAADHPLVEQFWDIYDYISNERDRDTMNQLNHSSQPGLIAVNLNQYRELAQRANQPLLDVQTLKKLLPHSRRHKYVANKVVRSRILEKTINCWVFQQ</sequence>
<dbReference type="Pfam" id="PF13155">
    <property type="entry name" value="Toprim_2"/>
    <property type="match status" value="1"/>
</dbReference>
<evidence type="ECO:0000256" key="1">
    <source>
        <dbReference type="SAM" id="MobiDB-lite"/>
    </source>
</evidence>
<dbReference type="KEGG" id="dvl:Dvul_2777"/>
<dbReference type="HOGENOM" id="CLU_320479_0_0_7"/>
<gene>
    <name evidence="2" type="ordered locus">Dvul_2777</name>
</gene>
<dbReference type="InterPro" id="IPR034154">
    <property type="entry name" value="TOPRIM_DnaG/twinkle"/>
</dbReference>
<evidence type="ECO:0000313" key="2">
    <source>
        <dbReference type="EMBL" id="ABM29788.1"/>
    </source>
</evidence>
<organism evidence="2 3">
    <name type="scientific">Nitratidesulfovibrio vulgaris (strain DP4)</name>
    <name type="common">Desulfovibrio vulgaris</name>
    <dbReference type="NCBI Taxonomy" id="391774"/>
    <lineage>
        <taxon>Bacteria</taxon>
        <taxon>Pseudomonadati</taxon>
        <taxon>Thermodesulfobacteriota</taxon>
        <taxon>Desulfovibrionia</taxon>
        <taxon>Desulfovibrionales</taxon>
        <taxon>Desulfovibrionaceae</taxon>
        <taxon>Nitratidesulfovibrio</taxon>
    </lineage>
</organism>
<dbReference type="GO" id="GO:0005737">
    <property type="term" value="C:cytoplasm"/>
    <property type="evidence" value="ECO:0007669"/>
    <property type="project" value="TreeGrafter"/>
</dbReference>
<dbReference type="Gene3D" id="3.40.1360.10">
    <property type="match status" value="1"/>
</dbReference>
<protein>
    <submittedName>
        <fullName evidence="2">Putative phage protein</fullName>
    </submittedName>
</protein>
<feature type="region of interest" description="Disordered" evidence="1">
    <location>
        <begin position="347"/>
        <end position="368"/>
    </location>
</feature>
<reference evidence="3" key="1">
    <citation type="journal article" date="2009" name="Environ. Microbiol.">
        <title>Contribution of mobile genetic elements to Desulfovibrio vulgaris genome plasticity.</title>
        <authorList>
            <person name="Walker C.B."/>
            <person name="Stolyar S."/>
            <person name="Chivian D."/>
            <person name="Pinel N."/>
            <person name="Gabster J.A."/>
            <person name="Dehal P.S."/>
            <person name="He Z."/>
            <person name="Yang Z.K."/>
            <person name="Yen H.C."/>
            <person name="Zhou J."/>
            <person name="Wall J.D."/>
            <person name="Hazen T.C."/>
            <person name="Arkin A.P."/>
            <person name="Stahl D.A."/>
        </authorList>
    </citation>
    <scope>NUCLEOTIDE SEQUENCE [LARGE SCALE GENOMIC DNA]</scope>
    <source>
        <strain evidence="3">DP4</strain>
    </source>
</reference>
<dbReference type="PANTHER" id="PTHR30313">
    <property type="entry name" value="DNA PRIMASE"/>
    <property type="match status" value="1"/>
</dbReference>
<dbReference type="RefSeq" id="WP_011793082.1">
    <property type="nucleotide sequence ID" value="NC_008751.1"/>
</dbReference>
<dbReference type="PANTHER" id="PTHR30313:SF2">
    <property type="entry name" value="DNA PRIMASE"/>
    <property type="match status" value="1"/>
</dbReference>